<gene>
    <name evidence="2" type="ORF">B4N89_15355</name>
</gene>
<reference evidence="2 3" key="1">
    <citation type="submission" date="2017-03" db="EMBL/GenBank/DDBJ databases">
        <title>Draft genome sequence of Streptomyces scabrisporus NF3, endophyte isolated from Amphipterygium adstringens.</title>
        <authorList>
            <person name="Vazquez M."/>
            <person name="Ceapa C.D."/>
            <person name="Rodriguez Luna D."/>
            <person name="Sanchez Esquivel S."/>
        </authorList>
    </citation>
    <scope>NUCLEOTIDE SEQUENCE [LARGE SCALE GENOMIC DNA]</scope>
    <source>
        <strain evidence="2 3">NF3</strain>
    </source>
</reference>
<dbReference type="AlphaFoldDB" id="A0A1T3NZ72"/>
<dbReference type="SUPFAM" id="SSF51445">
    <property type="entry name" value="(Trans)glycosidases"/>
    <property type="match status" value="1"/>
</dbReference>
<evidence type="ECO:0000259" key="1">
    <source>
        <dbReference type="Pfam" id="PF08924"/>
    </source>
</evidence>
<dbReference type="Pfam" id="PF08924">
    <property type="entry name" value="Rv2525c_GlyHyd-like"/>
    <property type="match status" value="1"/>
</dbReference>
<dbReference type="InterPro" id="IPR017853">
    <property type="entry name" value="GH"/>
</dbReference>
<accession>A0A1T3NZ72</accession>
<dbReference type="InterPro" id="IPR015020">
    <property type="entry name" value="Rv2525c-like_Glyco_Hydro-like"/>
</dbReference>
<dbReference type="STRING" id="159449.B4N89_15355"/>
<evidence type="ECO:0000313" key="2">
    <source>
        <dbReference type="EMBL" id="OPC82133.1"/>
    </source>
</evidence>
<protein>
    <recommendedName>
        <fullName evidence="1">Rv2525c-like glycoside hydrolase-like domain-containing protein</fullName>
    </recommendedName>
</protein>
<proteinExistence type="predicted"/>
<dbReference type="Proteomes" id="UP000190037">
    <property type="component" value="Unassembled WGS sequence"/>
</dbReference>
<organism evidence="2 3">
    <name type="scientific">Embleya scabrispora</name>
    <dbReference type="NCBI Taxonomy" id="159449"/>
    <lineage>
        <taxon>Bacteria</taxon>
        <taxon>Bacillati</taxon>
        <taxon>Actinomycetota</taxon>
        <taxon>Actinomycetes</taxon>
        <taxon>Kitasatosporales</taxon>
        <taxon>Streptomycetaceae</taxon>
        <taxon>Embleya</taxon>
    </lineage>
</organism>
<evidence type="ECO:0000313" key="3">
    <source>
        <dbReference type="Proteomes" id="UP000190037"/>
    </source>
</evidence>
<dbReference type="EMBL" id="MWQN01000001">
    <property type="protein sequence ID" value="OPC82133.1"/>
    <property type="molecule type" value="Genomic_DNA"/>
</dbReference>
<sequence>MPGGLVRPLLTRRIASTVLLIAVLGLLPAGLAEGAATRSGRSFFVSGPGFDTCETPTVETMQAWRESPYKVVGIYVAGDNRACKSTRLTRDWVTAVHRQGWDFLPIQVGLQAPCSQTRKPHRVDPARAAEQGVAEADDMVDRSTALGFRPGSAVWFDMEAYDNTDAACRTAVLDFVSAWSDRVREHGFVAGYYSSLDSGVADLVKAVGNRSIPDAIWYARWDDKPVTSGDGALPDGYWHGSRVHQYSGNVTETYGGRTLTIDRNAVDAPVGVF</sequence>
<comment type="caution">
    <text evidence="2">The sequence shown here is derived from an EMBL/GenBank/DDBJ whole genome shotgun (WGS) entry which is preliminary data.</text>
</comment>
<name>A0A1T3NZ72_9ACTN</name>
<dbReference type="Gene3D" id="3.20.20.80">
    <property type="entry name" value="Glycosidases"/>
    <property type="match status" value="1"/>
</dbReference>
<feature type="domain" description="Rv2525c-like glycoside hydrolase-like" evidence="1">
    <location>
        <begin position="62"/>
        <end position="266"/>
    </location>
</feature>
<keyword evidence="3" id="KW-1185">Reference proteome</keyword>